<proteinExistence type="predicted"/>
<dbReference type="EMBL" id="CP146275">
    <property type="protein sequence ID" value="WWT31389.1"/>
    <property type="molecule type" value="Genomic_DNA"/>
</dbReference>
<keyword evidence="3" id="KW-1185">Reference proteome</keyword>
<name>A0ABZ2HZE2_9HYPH</name>
<gene>
    <name evidence="2" type="ORF">V6617_10110</name>
</gene>
<organism evidence="2 3">
    <name type="scientific">Pelagibacterium nitratireducens</name>
    <dbReference type="NCBI Taxonomy" id="1046114"/>
    <lineage>
        <taxon>Bacteria</taxon>
        <taxon>Pseudomonadati</taxon>
        <taxon>Pseudomonadota</taxon>
        <taxon>Alphaproteobacteria</taxon>
        <taxon>Hyphomicrobiales</taxon>
        <taxon>Devosiaceae</taxon>
        <taxon>Pelagibacterium</taxon>
    </lineage>
</organism>
<feature type="domain" description="IraD/Gp25-like" evidence="1">
    <location>
        <begin position="19"/>
        <end position="96"/>
    </location>
</feature>
<dbReference type="Proteomes" id="UP001369958">
    <property type="component" value="Chromosome"/>
</dbReference>
<evidence type="ECO:0000313" key="2">
    <source>
        <dbReference type="EMBL" id="WWT31389.1"/>
    </source>
</evidence>
<sequence length="130" mass="14451">MSGIDRRTGAAIDNFASACQSVEVIFATPIGERVMRRQFGAGIVELLGRLMRPDLFPVVMVLIAAAIDVWEPRFRVRAVWFTGSVDAVRTGQAGIAIEVDWRPNAHRGDFALEGTRTMILRYSGQRWVTS</sequence>
<evidence type="ECO:0000259" key="1">
    <source>
        <dbReference type="Pfam" id="PF04965"/>
    </source>
</evidence>
<dbReference type="InterPro" id="IPR007048">
    <property type="entry name" value="IraD/Gp25-like"/>
</dbReference>
<evidence type="ECO:0000313" key="3">
    <source>
        <dbReference type="Proteomes" id="UP001369958"/>
    </source>
</evidence>
<accession>A0ABZ2HZE2</accession>
<protein>
    <submittedName>
        <fullName evidence="2">GPW/gp25 family protein</fullName>
    </submittedName>
</protein>
<dbReference type="RefSeq" id="WP_338606859.1">
    <property type="nucleotide sequence ID" value="NZ_CP146275.1"/>
</dbReference>
<reference evidence="2 3" key="1">
    <citation type="submission" date="2024-02" db="EMBL/GenBank/DDBJ databases">
        <title>Complete genome sequence of Pelagibacterium nitratireducens ZH15.</title>
        <authorList>
            <person name="Zhao L.H."/>
        </authorList>
    </citation>
    <scope>NUCLEOTIDE SEQUENCE [LARGE SCALE GENOMIC DNA]</scope>
    <source>
        <strain evidence="2 3">ZH15</strain>
    </source>
</reference>
<dbReference type="Pfam" id="PF04965">
    <property type="entry name" value="GPW_gp25"/>
    <property type="match status" value="1"/>
</dbReference>
<dbReference type="SUPFAM" id="SSF160719">
    <property type="entry name" value="gpW/gp25-like"/>
    <property type="match status" value="1"/>
</dbReference>
<dbReference type="Gene3D" id="3.10.450.40">
    <property type="match status" value="1"/>
</dbReference>